<sequence>MHLSDIIISEYERLDRERQLEINQIDEAYVKANPDFEDLPDYSAVNEKYRREYLKLVKRIDTPETLVAIAEKSSAAMTNLLESDGLQELRDVVELLKCKQLVKLCQVDKSALLMKHIFSLVIDDERQELFKISHLLPLAAINPTIVAFLFQYSFSKEKLHTQLAASFATITQLLDLIDCGILANNQELIGQVDYFIRQNHKQFIRLISSFEDIIAVATKNSRIAISLAETEGEVVSAYIRSREHIEEIIKAITKNNLSNPVMLIRINHFFRNLSLHLQNQATLVLSALKGEPKESLVEGHFFSYGWKKNQSQHVSLEQKIHMLFEQNCRLNHSPYLGIYIEFTPGTQIAVINQCADLIKSAGIAVEVTQESKMAALMLPGKLAIRGETIETFDAKITALLERFTNQNNISAP</sequence>
<comment type="caution">
    <text evidence="1">The sequence shown here is derived from an EMBL/GenBank/DDBJ whole genome shotgun (WGS) entry which is preliminary data.</text>
</comment>
<evidence type="ECO:0000313" key="1">
    <source>
        <dbReference type="EMBL" id="KTD52144.1"/>
    </source>
</evidence>
<dbReference type="AlphaFoldDB" id="A0A0W0Y5Y3"/>
<proteinExistence type="predicted"/>
<dbReference type="RefSeq" id="WP_058507076.1">
    <property type="nucleotide sequence ID" value="NZ_CAAAIK010000006.1"/>
</dbReference>
<gene>
    <name evidence="1" type="ORF">Lqui_0988</name>
</gene>
<keyword evidence="2" id="KW-1185">Reference proteome</keyword>
<name>A0A0W0Y5Y3_9GAMM</name>
<dbReference type="PATRIC" id="fig|45073.5.peg.1043"/>
<dbReference type="Proteomes" id="UP000054618">
    <property type="component" value="Unassembled WGS sequence"/>
</dbReference>
<protein>
    <submittedName>
        <fullName evidence="1">Uncharacterized protein</fullName>
    </submittedName>
</protein>
<reference evidence="1 2" key="1">
    <citation type="submission" date="2015-11" db="EMBL/GenBank/DDBJ databases">
        <title>Genomic analysis of 38 Legionella species identifies large and diverse effector repertoires.</title>
        <authorList>
            <person name="Burstein D."/>
            <person name="Amaro F."/>
            <person name="Zusman T."/>
            <person name="Lifshitz Z."/>
            <person name="Cohen O."/>
            <person name="Gilbert J.A."/>
            <person name="Pupko T."/>
            <person name="Shuman H.A."/>
            <person name="Segal G."/>
        </authorList>
    </citation>
    <scope>NUCLEOTIDE SEQUENCE [LARGE SCALE GENOMIC DNA]</scope>
    <source>
        <strain evidence="1 2">CDC#1442-AUS-E</strain>
    </source>
</reference>
<dbReference type="EMBL" id="LNYS01000006">
    <property type="protein sequence ID" value="KTD52144.1"/>
    <property type="molecule type" value="Genomic_DNA"/>
</dbReference>
<evidence type="ECO:0000313" key="2">
    <source>
        <dbReference type="Proteomes" id="UP000054618"/>
    </source>
</evidence>
<organism evidence="1 2">
    <name type="scientific">Legionella quinlivanii</name>
    <dbReference type="NCBI Taxonomy" id="45073"/>
    <lineage>
        <taxon>Bacteria</taxon>
        <taxon>Pseudomonadati</taxon>
        <taxon>Pseudomonadota</taxon>
        <taxon>Gammaproteobacteria</taxon>
        <taxon>Legionellales</taxon>
        <taxon>Legionellaceae</taxon>
        <taxon>Legionella</taxon>
    </lineage>
</organism>
<accession>A0A0W0Y5Y3</accession>